<reference evidence="1" key="2">
    <citation type="submission" date="2023-01" db="EMBL/GenBank/DDBJ databases">
        <title>Draft genome sequence of Agaribacter marinus strain NBRC 110023.</title>
        <authorList>
            <person name="Sun Q."/>
            <person name="Mori K."/>
        </authorList>
    </citation>
    <scope>NUCLEOTIDE SEQUENCE</scope>
    <source>
        <strain evidence="1">NBRC 110023</strain>
    </source>
</reference>
<sequence>MDNYSYMRGFAIKYAKGAAVPVVAQLDAHTSVNDYKGKGRHKRHS</sequence>
<dbReference type="Proteomes" id="UP001156601">
    <property type="component" value="Unassembled WGS sequence"/>
</dbReference>
<comment type="caution">
    <text evidence="1">The sequence shown here is derived from an EMBL/GenBank/DDBJ whole genome shotgun (WGS) entry which is preliminary data.</text>
</comment>
<keyword evidence="2" id="KW-1185">Reference proteome</keyword>
<dbReference type="EMBL" id="BSOT01000005">
    <property type="protein sequence ID" value="GLR70757.1"/>
    <property type="molecule type" value="Genomic_DNA"/>
</dbReference>
<gene>
    <name evidence="1" type="ORF">GCM10007852_16650</name>
</gene>
<accession>A0AA37WID8</accession>
<proteinExistence type="predicted"/>
<protein>
    <submittedName>
        <fullName evidence="1">Uncharacterized protein</fullName>
    </submittedName>
</protein>
<name>A0AA37WID8_9ALTE</name>
<reference evidence="1" key="1">
    <citation type="journal article" date="2014" name="Int. J. Syst. Evol. Microbiol.">
        <title>Complete genome sequence of Corynebacterium casei LMG S-19264T (=DSM 44701T), isolated from a smear-ripened cheese.</title>
        <authorList>
            <consortium name="US DOE Joint Genome Institute (JGI-PGF)"/>
            <person name="Walter F."/>
            <person name="Albersmeier A."/>
            <person name="Kalinowski J."/>
            <person name="Ruckert C."/>
        </authorList>
    </citation>
    <scope>NUCLEOTIDE SEQUENCE</scope>
    <source>
        <strain evidence="1">NBRC 110023</strain>
    </source>
</reference>
<evidence type="ECO:0000313" key="1">
    <source>
        <dbReference type="EMBL" id="GLR70757.1"/>
    </source>
</evidence>
<dbReference type="AlphaFoldDB" id="A0AA37WID8"/>
<organism evidence="1 2">
    <name type="scientific">Agaribacter marinus</name>
    <dbReference type="NCBI Taxonomy" id="1431249"/>
    <lineage>
        <taxon>Bacteria</taxon>
        <taxon>Pseudomonadati</taxon>
        <taxon>Pseudomonadota</taxon>
        <taxon>Gammaproteobacteria</taxon>
        <taxon>Alteromonadales</taxon>
        <taxon>Alteromonadaceae</taxon>
        <taxon>Agaribacter</taxon>
    </lineage>
</organism>
<evidence type="ECO:0000313" key="2">
    <source>
        <dbReference type="Proteomes" id="UP001156601"/>
    </source>
</evidence>